<dbReference type="SUPFAM" id="SSF53335">
    <property type="entry name" value="S-adenosyl-L-methionine-dependent methyltransferases"/>
    <property type="match status" value="1"/>
</dbReference>
<dbReference type="Pfam" id="PF00891">
    <property type="entry name" value="Methyltransf_2"/>
    <property type="match status" value="1"/>
</dbReference>
<evidence type="ECO:0000256" key="3">
    <source>
        <dbReference type="ARBA" id="ARBA00022691"/>
    </source>
</evidence>
<reference evidence="6 7" key="1">
    <citation type="submission" date="2014-04" db="EMBL/GenBank/DDBJ databases">
        <title>Evolutionary Origins and Diversification of the Mycorrhizal Mutualists.</title>
        <authorList>
            <consortium name="DOE Joint Genome Institute"/>
            <consortium name="Mycorrhizal Genomics Consortium"/>
            <person name="Kohler A."/>
            <person name="Kuo A."/>
            <person name="Nagy L.G."/>
            <person name="Floudas D."/>
            <person name="Copeland A."/>
            <person name="Barry K.W."/>
            <person name="Cichocki N."/>
            <person name="Veneault-Fourrey C."/>
            <person name="LaButti K."/>
            <person name="Lindquist E.A."/>
            <person name="Lipzen A."/>
            <person name="Lundell T."/>
            <person name="Morin E."/>
            <person name="Murat C."/>
            <person name="Riley R."/>
            <person name="Ohm R."/>
            <person name="Sun H."/>
            <person name="Tunlid A."/>
            <person name="Henrissat B."/>
            <person name="Grigoriev I.V."/>
            <person name="Hibbett D.S."/>
            <person name="Martin F."/>
        </authorList>
    </citation>
    <scope>NUCLEOTIDE SEQUENCE [LARGE SCALE GENOMIC DNA]</scope>
    <source>
        <strain evidence="6 7">FD-317 M1</strain>
    </source>
</reference>
<dbReference type="Gene3D" id="3.40.50.150">
    <property type="entry name" value="Vaccinia Virus protein VP39"/>
    <property type="match status" value="1"/>
</dbReference>
<dbReference type="PROSITE" id="PS51683">
    <property type="entry name" value="SAM_OMT_II"/>
    <property type="match status" value="1"/>
</dbReference>
<sequence length="478" mass="53565">MSSEVQQLLDTITKAVGSLQLACSRDGTSIPDIREPFEPSSEGFRNNSEVMEATRIIGAAALQLEAIIAPPQVVLFHVVGGLFKSMALRVCLESHVTEILRDAGKEGMHVRDIAKCNGQDPQKLARFLRYLCSNHVYREVSPDVFANNRASSLLDTQKSISEIHSKPFEKYKNTNGIAALVGLHLDECFKGAAFAWETLNDPAMLHEEEQLRTPLNKAYNTLLSYYSFIQLDEKRGRRIRFDSAMEGMERMQRPDIILNAFEWNTLSKGSKVIDVGGNIGNILFPLAKQFPDLRLIVQDLPEVVDNATQVWTERMPEALQTGQVKLEAYNFFDPQPHKDASVFLLKFILHNWSYSSCVKILKRLRHAAQESTRLVIMDCVMPYVCRSPTGALVNGKGADEAPDPLLANFGSLNEPSYVLDMAMFICLNAQERTYDELNQLLDETGWAISNVRRERGDAASVQIEARPIPIDIPDASCM</sequence>
<gene>
    <name evidence="6" type="ORF">GYMLUDRAFT_178936</name>
</gene>
<dbReference type="AlphaFoldDB" id="A0A0D0C6I0"/>
<evidence type="ECO:0000313" key="6">
    <source>
        <dbReference type="EMBL" id="KIK53432.1"/>
    </source>
</evidence>
<feature type="domain" description="O-methyltransferase C-terminal" evidence="4">
    <location>
        <begin position="196"/>
        <end position="386"/>
    </location>
</feature>
<evidence type="ECO:0000256" key="1">
    <source>
        <dbReference type="ARBA" id="ARBA00022603"/>
    </source>
</evidence>
<keyword evidence="1" id="KW-0489">Methyltransferase</keyword>
<dbReference type="GO" id="GO:0008171">
    <property type="term" value="F:O-methyltransferase activity"/>
    <property type="evidence" value="ECO:0007669"/>
    <property type="project" value="InterPro"/>
</dbReference>
<dbReference type="PANTHER" id="PTHR43712">
    <property type="entry name" value="PUTATIVE (AFU_ORTHOLOGUE AFUA_4G14580)-RELATED"/>
    <property type="match status" value="1"/>
</dbReference>
<dbReference type="PANTHER" id="PTHR43712:SF2">
    <property type="entry name" value="O-METHYLTRANSFERASE CICE"/>
    <property type="match status" value="1"/>
</dbReference>
<dbReference type="Gene3D" id="1.10.10.10">
    <property type="entry name" value="Winged helix-like DNA-binding domain superfamily/Winged helix DNA-binding domain"/>
    <property type="match status" value="1"/>
</dbReference>
<keyword evidence="2" id="KW-0808">Transferase</keyword>
<evidence type="ECO:0008006" key="8">
    <source>
        <dbReference type="Google" id="ProtNLM"/>
    </source>
</evidence>
<proteinExistence type="predicted"/>
<dbReference type="GO" id="GO:0046983">
    <property type="term" value="F:protein dimerization activity"/>
    <property type="evidence" value="ECO:0007669"/>
    <property type="project" value="InterPro"/>
</dbReference>
<evidence type="ECO:0000256" key="2">
    <source>
        <dbReference type="ARBA" id="ARBA00022679"/>
    </source>
</evidence>
<dbReference type="Pfam" id="PF08100">
    <property type="entry name" value="Dimerisation"/>
    <property type="match status" value="1"/>
</dbReference>
<dbReference type="EMBL" id="KN834829">
    <property type="protein sequence ID" value="KIK53432.1"/>
    <property type="molecule type" value="Genomic_DNA"/>
</dbReference>
<dbReference type="InterPro" id="IPR016461">
    <property type="entry name" value="COMT-like"/>
</dbReference>
<dbReference type="InterPro" id="IPR036390">
    <property type="entry name" value="WH_DNA-bd_sf"/>
</dbReference>
<protein>
    <recommendedName>
        <fullName evidence="8">O-methyltransferase domain-containing protein</fullName>
    </recommendedName>
</protein>
<dbReference type="InterPro" id="IPR036388">
    <property type="entry name" value="WH-like_DNA-bd_sf"/>
</dbReference>
<dbReference type="Proteomes" id="UP000053593">
    <property type="component" value="Unassembled WGS sequence"/>
</dbReference>
<evidence type="ECO:0000259" key="4">
    <source>
        <dbReference type="Pfam" id="PF00891"/>
    </source>
</evidence>
<dbReference type="HOGENOM" id="CLU_005533_0_3_1"/>
<name>A0A0D0C6I0_9AGAR</name>
<dbReference type="GO" id="GO:0032259">
    <property type="term" value="P:methylation"/>
    <property type="evidence" value="ECO:0007669"/>
    <property type="project" value="UniProtKB-KW"/>
</dbReference>
<evidence type="ECO:0000313" key="7">
    <source>
        <dbReference type="Proteomes" id="UP000053593"/>
    </source>
</evidence>
<dbReference type="SUPFAM" id="SSF46785">
    <property type="entry name" value="Winged helix' DNA-binding domain"/>
    <property type="match status" value="1"/>
</dbReference>
<feature type="domain" description="O-methyltransferase dimerisation" evidence="5">
    <location>
        <begin position="77"/>
        <end position="154"/>
    </location>
</feature>
<dbReference type="InterPro" id="IPR012967">
    <property type="entry name" value="COMT_dimerisation"/>
</dbReference>
<keyword evidence="3" id="KW-0949">S-adenosyl-L-methionine</keyword>
<dbReference type="OrthoDB" id="2410195at2759"/>
<accession>A0A0D0C6I0</accession>
<evidence type="ECO:0000259" key="5">
    <source>
        <dbReference type="Pfam" id="PF08100"/>
    </source>
</evidence>
<dbReference type="InterPro" id="IPR029063">
    <property type="entry name" value="SAM-dependent_MTases_sf"/>
</dbReference>
<keyword evidence="7" id="KW-1185">Reference proteome</keyword>
<dbReference type="InterPro" id="IPR001077">
    <property type="entry name" value="COMT_C"/>
</dbReference>
<organism evidence="6 7">
    <name type="scientific">Collybiopsis luxurians FD-317 M1</name>
    <dbReference type="NCBI Taxonomy" id="944289"/>
    <lineage>
        <taxon>Eukaryota</taxon>
        <taxon>Fungi</taxon>
        <taxon>Dikarya</taxon>
        <taxon>Basidiomycota</taxon>
        <taxon>Agaricomycotina</taxon>
        <taxon>Agaricomycetes</taxon>
        <taxon>Agaricomycetidae</taxon>
        <taxon>Agaricales</taxon>
        <taxon>Marasmiineae</taxon>
        <taxon>Omphalotaceae</taxon>
        <taxon>Collybiopsis</taxon>
        <taxon>Collybiopsis luxurians</taxon>
    </lineage>
</organism>